<comment type="subcellular location">
    <subcellularLocation>
        <location evidence="6">Cytoplasm</location>
    </subcellularLocation>
</comment>
<dbReference type="InterPro" id="IPR050085">
    <property type="entry name" value="AGPR"/>
</dbReference>
<dbReference type="InterPro" id="IPR010136">
    <property type="entry name" value="AGPR_type-2"/>
</dbReference>
<dbReference type="InterPro" id="IPR058924">
    <property type="entry name" value="AGPR_dimerisation_dom"/>
</dbReference>
<dbReference type="GO" id="GO:0005737">
    <property type="term" value="C:cytoplasm"/>
    <property type="evidence" value="ECO:0007669"/>
    <property type="project" value="UniProtKB-SubCell"/>
</dbReference>
<organism evidence="8 9">
    <name type="scientific">Anaerosporobacter mobilis DSM 15930</name>
    <dbReference type="NCBI Taxonomy" id="1120996"/>
    <lineage>
        <taxon>Bacteria</taxon>
        <taxon>Bacillati</taxon>
        <taxon>Bacillota</taxon>
        <taxon>Clostridia</taxon>
        <taxon>Lachnospirales</taxon>
        <taxon>Lachnospiraceae</taxon>
        <taxon>Anaerosporobacter</taxon>
    </lineage>
</organism>
<dbReference type="GO" id="GO:0006526">
    <property type="term" value="P:L-arginine biosynthetic process"/>
    <property type="evidence" value="ECO:0007669"/>
    <property type="project" value="UniProtKB-UniRule"/>
</dbReference>
<keyword evidence="2 6" id="KW-0055">Arginine biosynthesis</keyword>
<evidence type="ECO:0000256" key="4">
    <source>
        <dbReference type="ARBA" id="ARBA00022857"/>
    </source>
</evidence>
<keyword evidence="5 6" id="KW-0560">Oxidoreductase</keyword>
<dbReference type="GO" id="GO:0003942">
    <property type="term" value="F:N-acetyl-gamma-glutamyl-phosphate reductase activity"/>
    <property type="evidence" value="ECO:0007669"/>
    <property type="project" value="UniProtKB-UniRule"/>
</dbReference>
<dbReference type="PANTHER" id="PTHR32338:SF10">
    <property type="entry name" value="N-ACETYL-GAMMA-GLUTAMYL-PHOSPHATE REDUCTASE, CHLOROPLASTIC-RELATED"/>
    <property type="match status" value="1"/>
</dbReference>
<evidence type="ECO:0000256" key="3">
    <source>
        <dbReference type="ARBA" id="ARBA00022605"/>
    </source>
</evidence>
<dbReference type="EC" id="1.2.1.38" evidence="6"/>
<dbReference type="HAMAP" id="MF_01110">
    <property type="entry name" value="ArgC_type2"/>
    <property type="match status" value="1"/>
</dbReference>
<keyword evidence="1 6" id="KW-0963">Cytoplasm</keyword>
<dbReference type="SUPFAM" id="SSF55347">
    <property type="entry name" value="Glyceraldehyde-3-phosphate dehydrogenase-like, C-terminal domain"/>
    <property type="match status" value="1"/>
</dbReference>
<proteinExistence type="inferred from homology"/>
<evidence type="ECO:0000256" key="1">
    <source>
        <dbReference type="ARBA" id="ARBA00022490"/>
    </source>
</evidence>
<dbReference type="NCBIfam" id="TIGR01851">
    <property type="entry name" value="argC_other"/>
    <property type="match status" value="1"/>
</dbReference>
<comment type="function">
    <text evidence="6">Catalyzes the NADPH-dependent reduction of N-acetyl-5-glutamyl phosphate to yield N-acetyl-L-glutamate 5-semialdehyde.</text>
</comment>
<dbReference type="CDD" id="cd17896">
    <property type="entry name" value="AGPR_2_N"/>
    <property type="match status" value="1"/>
</dbReference>
<sequence>MKTKIFIDGSEGTTGLRINERFMNRDDIELITIDPDLRKDLAERKKKINESDITFLCLPDAAAREAVQLVENDHVRIIDSSTAHRTESDWAYGFPELSVNHRNSIKEGRFVAVPGCHATGFISLVYPLTASDILPSNYPISSFSLTGYSGGGKKMIGEYEDANRHADFSAPREYAMSQQHKHLKEMKWIAGLDREPLFSPIVADYYSGMIVTVPLYTHLLNGKQTPESVHTYLTEYYANQSLVHVMPFGAESETNGFLSGNHLTGYDGLNIYVTGNEDRILLTSQFDNLGKGASGAAIQCLNIMLGCEDDKGLSV</sequence>
<evidence type="ECO:0000256" key="2">
    <source>
        <dbReference type="ARBA" id="ARBA00022571"/>
    </source>
</evidence>
<dbReference type="Proteomes" id="UP000184038">
    <property type="component" value="Unassembled WGS sequence"/>
</dbReference>
<dbReference type="Pfam" id="PF22698">
    <property type="entry name" value="Semialdhyde_dhC_1"/>
    <property type="match status" value="1"/>
</dbReference>
<dbReference type="GO" id="GO:0051287">
    <property type="term" value="F:NAD binding"/>
    <property type="evidence" value="ECO:0007669"/>
    <property type="project" value="InterPro"/>
</dbReference>
<keyword evidence="9" id="KW-1185">Reference proteome</keyword>
<feature type="active site" evidence="6">
    <location>
        <position position="116"/>
    </location>
</feature>
<evidence type="ECO:0000256" key="6">
    <source>
        <dbReference type="HAMAP-Rule" id="MF_01110"/>
    </source>
</evidence>
<comment type="pathway">
    <text evidence="6">Amino-acid biosynthesis; L-arginine biosynthesis; N(2)-acetyl-L-ornithine from L-glutamate: step 3/4.</text>
</comment>
<dbReference type="Pfam" id="PF01118">
    <property type="entry name" value="Semialdhyde_dh"/>
    <property type="match status" value="1"/>
</dbReference>
<evidence type="ECO:0000313" key="8">
    <source>
        <dbReference type="EMBL" id="SHM32966.1"/>
    </source>
</evidence>
<evidence type="ECO:0000259" key="7">
    <source>
        <dbReference type="SMART" id="SM00859"/>
    </source>
</evidence>
<dbReference type="STRING" id="1120996.SAMN02746066_01630"/>
<name>A0A1M7HWT1_9FIRM</name>
<gene>
    <name evidence="6" type="primary">argC</name>
    <name evidence="8" type="ORF">SAMN02746066_01630</name>
</gene>
<dbReference type="RefSeq" id="WP_073285741.1">
    <property type="nucleotide sequence ID" value="NZ_FRCP01000008.1"/>
</dbReference>
<keyword evidence="4 6" id="KW-0521">NADP</keyword>
<dbReference type="InterPro" id="IPR036291">
    <property type="entry name" value="NAD(P)-bd_dom_sf"/>
</dbReference>
<dbReference type="CDD" id="cd23935">
    <property type="entry name" value="AGPR_2_C"/>
    <property type="match status" value="1"/>
</dbReference>
<dbReference type="SMART" id="SM00859">
    <property type="entry name" value="Semialdhyde_dh"/>
    <property type="match status" value="1"/>
</dbReference>
<dbReference type="OrthoDB" id="9801289at2"/>
<dbReference type="PANTHER" id="PTHR32338">
    <property type="entry name" value="N-ACETYL-GAMMA-GLUTAMYL-PHOSPHATE REDUCTASE, CHLOROPLASTIC-RELATED-RELATED"/>
    <property type="match status" value="1"/>
</dbReference>
<accession>A0A1M7HWT1</accession>
<comment type="catalytic activity">
    <reaction evidence="6">
        <text>N-acetyl-L-glutamate 5-semialdehyde + phosphate + NADP(+) = N-acetyl-L-glutamyl 5-phosphate + NADPH + H(+)</text>
        <dbReference type="Rhea" id="RHEA:21588"/>
        <dbReference type="ChEBI" id="CHEBI:15378"/>
        <dbReference type="ChEBI" id="CHEBI:29123"/>
        <dbReference type="ChEBI" id="CHEBI:43474"/>
        <dbReference type="ChEBI" id="CHEBI:57783"/>
        <dbReference type="ChEBI" id="CHEBI:57936"/>
        <dbReference type="ChEBI" id="CHEBI:58349"/>
        <dbReference type="EC" id="1.2.1.38"/>
    </reaction>
</comment>
<dbReference type="AlphaFoldDB" id="A0A1M7HWT1"/>
<dbReference type="UniPathway" id="UPA00068">
    <property type="reaction ID" value="UER00108"/>
</dbReference>
<comment type="similarity">
    <text evidence="6">Belongs to the NAGSA dehydrogenase family. Type 2 subfamily.</text>
</comment>
<dbReference type="InterPro" id="IPR000534">
    <property type="entry name" value="Semialdehyde_DH_NAD-bd"/>
</dbReference>
<evidence type="ECO:0000313" key="9">
    <source>
        <dbReference type="Proteomes" id="UP000184038"/>
    </source>
</evidence>
<evidence type="ECO:0000256" key="5">
    <source>
        <dbReference type="ARBA" id="ARBA00023002"/>
    </source>
</evidence>
<dbReference type="Gene3D" id="3.40.50.720">
    <property type="entry name" value="NAD(P)-binding Rossmann-like Domain"/>
    <property type="match status" value="1"/>
</dbReference>
<dbReference type="SUPFAM" id="SSF51735">
    <property type="entry name" value="NAD(P)-binding Rossmann-fold domains"/>
    <property type="match status" value="1"/>
</dbReference>
<feature type="domain" description="Semialdehyde dehydrogenase NAD-binding" evidence="7">
    <location>
        <begin position="4"/>
        <end position="105"/>
    </location>
</feature>
<dbReference type="Gene3D" id="3.30.360.10">
    <property type="entry name" value="Dihydrodipicolinate Reductase, domain 2"/>
    <property type="match status" value="1"/>
</dbReference>
<keyword evidence="3 6" id="KW-0028">Amino-acid biosynthesis</keyword>
<reference evidence="8 9" key="1">
    <citation type="submission" date="2016-11" db="EMBL/GenBank/DDBJ databases">
        <authorList>
            <person name="Jaros S."/>
            <person name="Januszkiewicz K."/>
            <person name="Wedrychowicz H."/>
        </authorList>
    </citation>
    <scope>NUCLEOTIDE SEQUENCE [LARGE SCALE GENOMIC DNA]</scope>
    <source>
        <strain evidence="8 9">DSM 15930</strain>
    </source>
</reference>
<protein>
    <recommendedName>
        <fullName evidence="6">N-acetyl-gamma-glutamyl-phosphate reductase</fullName>
        <shortName evidence="6">AGPR</shortName>
        <ecNumber evidence="6">1.2.1.38</ecNumber>
    </recommendedName>
    <alternativeName>
        <fullName evidence="6">N-acetyl-glutamate semialdehyde dehydrogenase</fullName>
        <shortName evidence="6">NAGSA dehydrogenase</shortName>
    </alternativeName>
</protein>
<dbReference type="EMBL" id="FRCP01000008">
    <property type="protein sequence ID" value="SHM32966.1"/>
    <property type="molecule type" value="Genomic_DNA"/>
</dbReference>